<dbReference type="AlphaFoldDB" id="A0A7C3MPY9"/>
<dbReference type="GO" id="GO:0006261">
    <property type="term" value="P:DNA-templated DNA replication"/>
    <property type="evidence" value="ECO:0007669"/>
    <property type="project" value="TreeGrafter"/>
</dbReference>
<dbReference type="Pfam" id="PF13177">
    <property type="entry name" value="DNA_pol3_delta2"/>
    <property type="match status" value="1"/>
</dbReference>
<dbReference type="InterPro" id="IPR004622">
    <property type="entry name" value="DNA_pol_HolB"/>
</dbReference>
<protein>
    <submittedName>
        <fullName evidence="1">DNA polymerase III subunit delta</fullName>
        <ecNumber evidence="1">2.7.7.7</ecNumber>
    </submittedName>
</protein>
<dbReference type="GO" id="GO:0008408">
    <property type="term" value="F:3'-5' exonuclease activity"/>
    <property type="evidence" value="ECO:0007669"/>
    <property type="project" value="InterPro"/>
</dbReference>
<accession>A0A7C3MPY9</accession>
<proteinExistence type="predicted"/>
<dbReference type="SUPFAM" id="SSF52540">
    <property type="entry name" value="P-loop containing nucleoside triphosphate hydrolases"/>
    <property type="match status" value="1"/>
</dbReference>
<dbReference type="EC" id="2.7.7.7" evidence="1"/>
<dbReference type="EMBL" id="DTIN01000040">
    <property type="protein sequence ID" value="HFX14252.1"/>
    <property type="molecule type" value="Genomic_DNA"/>
</dbReference>
<dbReference type="CDD" id="cd00009">
    <property type="entry name" value="AAA"/>
    <property type="match status" value="1"/>
</dbReference>
<dbReference type="PANTHER" id="PTHR11669">
    <property type="entry name" value="REPLICATION FACTOR C / DNA POLYMERASE III GAMMA-TAU SUBUNIT"/>
    <property type="match status" value="1"/>
</dbReference>
<gene>
    <name evidence="1" type="primary">holB</name>
    <name evidence="1" type="ORF">ENW00_08970</name>
</gene>
<dbReference type="NCBIfam" id="TIGR00678">
    <property type="entry name" value="holB"/>
    <property type="match status" value="1"/>
</dbReference>
<keyword evidence="1" id="KW-0548">Nucleotidyltransferase</keyword>
<dbReference type="PANTHER" id="PTHR11669:SF8">
    <property type="entry name" value="DNA POLYMERASE III SUBUNIT DELTA"/>
    <property type="match status" value="1"/>
</dbReference>
<reference evidence="1" key="1">
    <citation type="journal article" date="2020" name="mSystems">
        <title>Genome- and Community-Level Interaction Insights into Carbon Utilization and Element Cycling Functions of Hydrothermarchaeota in Hydrothermal Sediment.</title>
        <authorList>
            <person name="Zhou Z."/>
            <person name="Liu Y."/>
            <person name="Xu W."/>
            <person name="Pan J."/>
            <person name="Luo Z.H."/>
            <person name="Li M."/>
        </authorList>
    </citation>
    <scope>NUCLEOTIDE SEQUENCE [LARGE SCALE GENOMIC DNA]</scope>
    <source>
        <strain evidence="1">SpSt-81</strain>
    </source>
</reference>
<comment type="caution">
    <text evidence="1">The sequence shown here is derived from an EMBL/GenBank/DDBJ whole genome shotgun (WGS) entry which is preliminary data.</text>
</comment>
<dbReference type="Gene3D" id="3.40.50.300">
    <property type="entry name" value="P-loop containing nucleotide triphosphate hydrolases"/>
    <property type="match status" value="1"/>
</dbReference>
<evidence type="ECO:0000313" key="1">
    <source>
        <dbReference type="EMBL" id="HFX14252.1"/>
    </source>
</evidence>
<name>A0A7C3MPY9_DICTH</name>
<dbReference type="FunFam" id="3.40.50.300:FF:001255">
    <property type="entry name" value="DNA polymerase III subunit delta"/>
    <property type="match status" value="1"/>
</dbReference>
<organism evidence="1">
    <name type="scientific">Dictyoglomus thermophilum</name>
    <dbReference type="NCBI Taxonomy" id="14"/>
    <lineage>
        <taxon>Bacteria</taxon>
        <taxon>Pseudomonadati</taxon>
        <taxon>Dictyoglomota</taxon>
        <taxon>Dictyoglomia</taxon>
        <taxon>Dictyoglomales</taxon>
        <taxon>Dictyoglomaceae</taxon>
        <taxon>Dictyoglomus</taxon>
    </lineage>
</organism>
<dbReference type="InterPro" id="IPR027417">
    <property type="entry name" value="P-loop_NTPase"/>
</dbReference>
<keyword evidence="1" id="KW-0808">Transferase</keyword>
<dbReference type="GO" id="GO:0003887">
    <property type="term" value="F:DNA-directed DNA polymerase activity"/>
    <property type="evidence" value="ECO:0007669"/>
    <property type="project" value="UniProtKB-EC"/>
</dbReference>
<dbReference type="InterPro" id="IPR050238">
    <property type="entry name" value="DNA_Rep/Repair_Clamp_Loader"/>
</dbReference>
<sequence length="326" mass="38536">MAFKEIIGQDLAIKILRKSLKENKVSQTYLFVGPEGVGKKLTAISLVQALNCKVEPFEGCGECETCLSIKKLSHPDLFYLQPDGMWYKIQQIKDLRREAYLKPYVSNYKFFILDDAHQLRNEGANALLKILEEPPEYTIFILIAYRPELLLPTIISRSQIINFSYLNEEEVRKIIEDRVPEDRIDILISLSQGSVGKALYWNEEENWNKRIELFKYLTLLKKEKLYSPFEVVDFLVEEKDNEKIINYLELVLFWWRDMFFWKLLQKEDFITQKDFSIEIARKSQEYSLEDLKIFFRMTQDAIRNIRNNANLTLTIETLFLRVGIKG</sequence>